<dbReference type="Pfam" id="PF01694">
    <property type="entry name" value="Rhomboid"/>
    <property type="match status" value="2"/>
</dbReference>
<dbReference type="GO" id="GO:0006508">
    <property type="term" value="P:proteolysis"/>
    <property type="evidence" value="ECO:0007669"/>
    <property type="project" value="UniProtKB-KW"/>
</dbReference>
<sequence>MRFNITDAVKHLIIINVVMFIGTVTLGDGLLFKRLFTMYFPTNDLFQPWQVVTHMFMHGGPAHLLFNMFALWMFGTPVEQRLGSKKFLFIYFSAGFGALLFQLGYYYVDYFTAMQSIADLNMSSELLNKIINIDATSGQYIKGEILQQKMIPILNEANFNTNISSSNFAGLFNLNVVNTSAMVGASGCIMGILAAFGMMNPNAKLMMIFLPIPIKAKYFIPGIILLDVISAFTGQSFFSPSNTAYMAHVGGAVIGFIVMYFWKKNEKDKYRWN</sequence>
<dbReference type="SUPFAM" id="SSF144091">
    <property type="entry name" value="Rhomboid-like"/>
    <property type="match status" value="1"/>
</dbReference>
<feature type="transmembrane region" description="Helical" evidence="7">
    <location>
        <begin position="176"/>
        <end position="197"/>
    </location>
</feature>
<keyword evidence="9" id="KW-0645">Protease</keyword>
<evidence type="ECO:0000256" key="7">
    <source>
        <dbReference type="SAM" id="Phobius"/>
    </source>
</evidence>
<dbReference type="Gene3D" id="1.20.1540.10">
    <property type="entry name" value="Rhomboid-like"/>
    <property type="match status" value="1"/>
</dbReference>
<keyword evidence="6 7" id="KW-0472">Membrane</keyword>
<evidence type="ECO:0000256" key="2">
    <source>
        <dbReference type="ARBA" id="ARBA00009045"/>
    </source>
</evidence>
<feature type="transmembrane region" description="Helical" evidence="7">
    <location>
        <begin position="87"/>
        <end position="108"/>
    </location>
</feature>
<keyword evidence="10" id="KW-1185">Reference proteome</keyword>
<dbReference type="EMBL" id="BAABCB010000020">
    <property type="protein sequence ID" value="GAA4244585.1"/>
    <property type="molecule type" value="Genomic_DNA"/>
</dbReference>
<keyword evidence="5 7" id="KW-1133">Transmembrane helix</keyword>
<accession>A0ABP8CXG4</accession>
<feature type="transmembrane region" description="Helical" evidence="7">
    <location>
        <begin position="12"/>
        <end position="32"/>
    </location>
</feature>
<evidence type="ECO:0000256" key="6">
    <source>
        <dbReference type="ARBA" id="ARBA00023136"/>
    </source>
</evidence>
<evidence type="ECO:0000313" key="9">
    <source>
        <dbReference type="EMBL" id="GAA4244585.1"/>
    </source>
</evidence>
<dbReference type="RefSeq" id="WP_344714887.1">
    <property type="nucleotide sequence ID" value="NZ_BAABCB010000020.1"/>
</dbReference>
<organism evidence="9 10">
    <name type="scientific">Winogradskyella damuponensis</name>
    <dbReference type="NCBI Taxonomy" id="943939"/>
    <lineage>
        <taxon>Bacteria</taxon>
        <taxon>Pseudomonadati</taxon>
        <taxon>Bacteroidota</taxon>
        <taxon>Flavobacteriia</taxon>
        <taxon>Flavobacteriales</taxon>
        <taxon>Flavobacteriaceae</taxon>
        <taxon>Winogradskyella</taxon>
    </lineage>
</organism>
<keyword evidence="4" id="KW-0378">Hydrolase</keyword>
<comment type="subcellular location">
    <subcellularLocation>
        <location evidence="1">Membrane</location>
        <topology evidence="1">Multi-pass membrane protein</topology>
    </subcellularLocation>
</comment>
<feature type="transmembrane region" description="Helical" evidence="7">
    <location>
        <begin position="52"/>
        <end position="75"/>
    </location>
</feature>
<protein>
    <submittedName>
        <fullName evidence="9">Rhomboid family intramembrane serine protease</fullName>
    </submittedName>
</protein>
<evidence type="ECO:0000313" key="10">
    <source>
        <dbReference type="Proteomes" id="UP001501682"/>
    </source>
</evidence>
<comment type="caution">
    <text evidence="9">The sequence shown here is derived from an EMBL/GenBank/DDBJ whole genome shotgun (WGS) entry which is preliminary data.</text>
</comment>
<evidence type="ECO:0000256" key="4">
    <source>
        <dbReference type="ARBA" id="ARBA00022801"/>
    </source>
</evidence>
<dbReference type="PANTHER" id="PTHR43731:SF14">
    <property type="entry name" value="PRESENILIN-ASSOCIATED RHOMBOID-LIKE PROTEIN, MITOCHONDRIAL"/>
    <property type="match status" value="1"/>
</dbReference>
<keyword evidence="3 7" id="KW-0812">Transmembrane</keyword>
<feature type="domain" description="Peptidase S54 rhomboid" evidence="8">
    <location>
        <begin position="168"/>
        <end position="261"/>
    </location>
</feature>
<comment type="similarity">
    <text evidence="2">Belongs to the peptidase S54 family.</text>
</comment>
<gene>
    <name evidence="9" type="ORF">GCM10022292_23810</name>
</gene>
<dbReference type="GO" id="GO:0008233">
    <property type="term" value="F:peptidase activity"/>
    <property type="evidence" value="ECO:0007669"/>
    <property type="project" value="UniProtKB-KW"/>
</dbReference>
<feature type="transmembrane region" description="Helical" evidence="7">
    <location>
        <begin position="244"/>
        <end position="262"/>
    </location>
</feature>
<dbReference type="Proteomes" id="UP001501682">
    <property type="component" value="Unassembled WGS sequence"/>
</dbReference>
<feature type="transmembrane region" description="Helical" evidence="7">
    <location>
        <begin position="218"/>
        <end position="238"/>
    </location>
</feature>
<proteinExistence type="inferred from homology"/>
<dbReference type="InterPro" id="IPR050925">
    <property type="entry name" value="Rhomboid_protease_S54"/>
</dbReference>
<evidence type="ECO:0000256" key="3">
    <source>
        <dbReference type="ARBA" id="ARBA00022692"/>
    </source>
</evidence>
<name>A0ABP8CXG4_9FLAO</name>
<dbReference type="PANTHER" id="PTHR43731">
    <property type="entry name" value="RHOMBOID PROTEASE"/>
    <property type="match status" value="1"/>
</dbReference>
<evidence type="ECO:0000259" key="8">
    <source>
        <dbReference type="Pfam" id="PF01694"/>
    </source>
</evidence>
<dbReference type="InterPro" id="IPR022764">
    <property type="entry name" value="Peptidase_S54_rhomboid_dom"/>
</dbReference>
<evidence type="ECO:0000256" key="5">
    <source>
        <dbReference type="ARBA" id="ARBA00022989"/>
    </source>
</evidence>
<dbReference type="InterPro" id="IPR035952">
    <property type="entry name" value="Rhomboid-like_sf"/>
</dbReference>
<feature type="domain" description="Peptidase S54 rhomboid" evidence="8">
    <location>
        <begin position="47"/>
        <end position="104"/>
    </location>
</feature>
<evidence type="ECO:0000256" key="1">
    <source>
        <dbReference type="ARBA" id="ARBA00004141"/>
    </source>
</evidence>
<reference evidence="10" key="1">
    <citation type="journal article" date="2019" name="Int. J. Syst. Evol. Microbiol.">
        <title>The Global Catalogue of Microorganisms (GCM) 10K type strain sequencing project: providing services to taxonomists for standard genome sequencing and annotation.</title>
        <authorList>
            <consortium name="The Broad Institute Genomics Platform"/>
            <consortium name="The Broad Institute Genome Sequencing Center for Infectious Disease"/>
            <person name="Wu L."/>
            <person name="Ma J."/>
        </authorList>
    </citation>
    <scope>NUCLEOTIDE SEQUENCE [LARGE SCALE GENOMIC DNA]</scope>
    <source>
        <strain evidence="10">JCM 17633</strain>
    </source>
</reference>